<dbReference type="Gene3D" id="3.30.530.20">
    <property type="match status" value="1"/>
</dbReference>
<reference evidence="4" key="1">
    <citation type="submission" date="2016-10" db="EMBL/GenBank/DDBJ databases">
        <authorList>
            <person name="Varghese N."/>
            <person name="Submissions S."/>
        </authorList>
    </citation>
    <scope>NUCLEOTIDE SEQUENCE [LARGE SCALE GENOMIC DNA]</scope>
    <source>
        <strain evidence="4">DSM 17724</strain>
    </source>
</reference>
<name>A0A1I0NYS3_9FLAO</name>
<protein>
    <submittedName>
        <fullName evidence="3">Uncharacterized conserved protein YndB, AHSA1/START domain</fullName>
    </submittedName>
</protein>
<evidence type="ECO:0000313" key="4">
    <source>
        <dbReference type="Proteomes" id="UP000199469"/>
    </source>
</evidence>
<proteinExistence type="inferred from homology"/>
<evidence type="ECO:0000259" key="2">
    <source>
        <dbReference type="Pfam" id="PF08327"/>
    </source>
</evidence>
<comment type="similarity">
    <text evidence="1">Belongs to the AHA1 family.</text>
</comment>
<organism evidence="3 4">
    <name type="scientific">Chryseobacterium wanjuense</name>
    <dbReference type="NCBI Taxonomy" id="356305"/>
    <lineage>
        <taxon>Bacteria</taxon>
        <taxon>Pseudomonadati</taxon>
        <taxon>Bacteroidota</taxon>
        <taxon>Flavobacteriia</taxon>
        <taxon>Flavobacteriales</taxon>
        <taxon>Weeksellaceae</taxon>
        <taxon>Chryseobacterium group</taxon>
        <taxon>Chryseobacterium</taxon>
    </lineage>
</organism>
<dbReference type="Proteomes" id="UP000199469">
    <property type="component" value="Unassembled WGS sequence"/>
</dbReference>
<dbReference type="EMBL" id="FOIU01000001">
    <property type="protein sequence ID" value="SEW07064.1"/>
    <property type="molecule type" value="Genomic_DNA"/>
</dbReference>
<dbReference type="SUPFAM" id="SSF55961">
    <property type="entry name" value="Bet v1-like"/>
    <property type="match status" value="1"/>
</dbReference>
<feature type="domain" description="Activator of Hsp90 ATPase homologue 1/2-like C-terminal" evidence="2">
    <location>
        <begin position="12"/>
        <end position="140"/>
    </location>
</feature>
<evidence type="ECO:0000313" key="3">
    <source>
        <dbReference type="EMBL" id="SEW07064.1"/>
    </source>
</evidence>
<sequence>MSNPIIVEYKVNAPIERVWKALTDKTEMRSWYFDIPDFELETGKVFNFYEPGDEKKYHHQAEVVEIIPEQKLKHTWTYPEFSNEKTMVTWELQPQGNETLVKLTHDGIDNFSDLGENFSQNAFTEGWNGIIGQSLKPYLENKS</sequence>
<gene>
    <name evidence="3" type="ORF">SAMN05421841_0888</name>
</gene>
<dbReference type="STRING" id="356305.SAMN05421841_0888"/>
<dbReference type="InterPro" id="IPR023393">
    <property type="entry name" value="START-like_dom_sf"/>
</dbReference>
<dbReference type="Pfam" id="PF08327">
    <property type="entry name" value="AHSA1"/>
    <property type="match status" value="1"/>
</dbReference>
<dbReference type="AlphaFoldDB" id="A0A1I0NYS3"/>
<dbReference type="OrthoDB" id="2355173at2"/>
<dbReference type="RefSeq" id="WP_089790819.1">
    <property type="nucleotide sequence ID" value="NZ_FOIU01000001.1"/>
</dbReference>
<evidence type="ECO:0000256" key="1">
    <source>
        <dbReference type="ARBA" id="ARBA00006817"/>
    </source>
</evidence>
<keyword evidence="4" id="KW-1185">Reference proteome</keyword>
<dbReference type="CDD" id="cd07814">
    <property type="entry name" value="SRPBCC_CalC_Aha1-like"/>
    <property type="match status" value="1"/>
</dbReference>
<dbReference type="InterPro" id="IPR013538">
    <property type="entry name" value="ASHA1/2-like_C"/>
</dbReference>
<accession>A0A1I0NYS3</accession>